<feature type="compositionally biased region" description="Low complexity" evidence="1">
    <location>
        <begin position="54"/>
        <end position="79"/>
    </location>
</feature>
<dbReference type="GO" id="GO:0008233">
    <property type="term" value="F:peptidase activity"/>
    <property type="evidence" value="ECO:0007669"/>
    <property type="project" value="InterPro"/>
</dbReference>
<feature type="compositionally biased region" description="Pro residues" evidence="1">
    <location>
        <begin position="126"/>
        <end position="140"/>
    </location>
</feature>
<evidence type="ECO:0000256" key="1">
    <source>
        <dbReference type="SAM" id="MobiDB-lite"/>
    </source>
</evidence>
<feature type="chain" id="PRO_5038678581" description="Peptidase M15C domain-containing protein" evidence="2">
    <location>
        <begin position="21"/>
        <end position="325"/>
    </location>
</feature>
<feature type="region of interest" description="Disordered" evidence="1">
    <location>
        <begin position="23"/>
        <end position="149"/>
    </location>
</feature>
<dbReference type="SUPFAM" id="SSF55166">
    <property type="entry name" value="Hedgehog/DD-peptidase"/>
    <property type="match status" value="1"/>
</dbReference>
<name>A0A6J4I483_9ACTN</name>
<evidence type="ECO:0000256" key="2">
    <source>
        <dbReference type="SAM" id="SignalP"/>
    </source>
</evidence>
<keyword evidence="2" id="KW-0732">Signal</keyword>
<dbReference type="Gene3D" id="3.30.1380.10">
    <property type="match status" value="1"/>
</dbReference>
<organism evidence="4">
    <name type="scientific">uncultured Acidimicrobiales bacterium</name>
    <dbReference type="NCBI Taxonomy" id="310071"/>
    <lineage>
        <taxon>Bacteria</taxon>
        <taxon>Bacillati</taxon>
        <taxon>Actinomycetota</taxon>
        <taxon>Acidimicrobiia</taxon>
        <taxon>Acidimicrobiales</taxon>
        <taxon>environmental samples</taxon>
    </lineage>
</organism>
<dbReference type="AlphaFoldDB" id="A0A6J4I483"/>
<dbReference type="EMBL" id="CADCTF010000094">
    <property type="protein sequence ID" value="CAA9242230.1"/>
    <property type="molecule type" value="Genomic_DNA"/>
</dbReference>
<dbReference type="Pfam" id="PF13539">
    <property type="entry name" value="Peptidase_M15_4"/>
    <property type="match status" value="1"/>
</dbReference>
<accession>A0A6J4I483</accession>
<sequence>MRRAGLLLLAVVAIVSTVLAVGSSRQASMDSELSAGSPRSTTSTVRIALRPVVEEPSTSTSTTEADRTAAITEATIAPAAPAPNRQRTVASSTTVPPRNEARRPVEAAPTPPPPAAEPRSPDREPAPSPPTPDPLPPSPPFAATASSVSEVDLGASWRPGCPVGPEDLRMVTAIHWGFDGAVRAGRLVVHVDQVDAMTAVLRQLYDAGFPIERMEPIDAFGGDDDASMAANNSSAFNCRPVTGGVSWSEHSYGRAIDVNPVQNPYVRGSTVAPEAGREYRDRRVQRPGMIRAGDAVVRAFREHGYVWGGTWQAWKDYQHFSTTGR</sequence>
<gene>
    <name evidence="4" type="ORF">AVDCRST_MAG50-1839</name>
</gene>
<dbReference type="InterPro" id="IPR009045">
    <property type="entry name" value="Zn_M74/Hedgehog-like"/>
</dbReference>
<protein>
    <recommendedName>
        <fullName evidence="3">Peptidase M15C domain-containing protein</fullName>
    </recommendedName>
</protein>
<reference evidence="4" key="1">
    <citation type="submission" date="2020-02" db="EMBL/GenBank/DDBJ databases">
        <authorList>
            <person name="Meier V. D."/>
        </authorList>
    </citation>
    <scope>NUCLEOTIDE SEQUENCE</scope>
    <source>
        <strain evidence="4">AVDCRST_MAG50</strain>
    </source>
</reference>
<feature type="domain" description="Peptidase M15C" evidence="3">
    <location>
        <begin position="244"/>
        <end position="321"/>
    </location>
</feature>
<feature type="signal peptide" evidence="2">
    <location>
        <begin position="1"/>
        <end position="20"/>
    </location>
</feature>
<proteinExistence type="predicted"/>
<evidence type="ECO:0000259" key="3">
    <source>
        <dbReference type="Pfam" id="PF13539"/>
    </source>
</evidence>
<feature type="compositionally biased region" description="Polar residues" evidence="1">
    <location>
        <begin position="85"/>
        <end position="96"/>
    </location>
</feature>
<dbReference type="InterPro" id="IPR039561">
    <property type="entry name" value="Peptidase_M15C"/>
</dbReference>
<evidence type="ECO:0000313" key="4">
    <source>
        <dbReference type="EMBL" id="CAA9242230.1"/>
    </source>
</evidence>